<reference evidence="3 4" key="1">
    <citation type="submission" date="2020-05" db="EMBL/GenBank/DDBJ databases">
        <authorList>
            <person name="Petersen J."/>
            <person name="Sayavedra L."/>
        </authorList>
    </citation>
    <scope>NUCLEOTIDE SEQUENCE [LARGE SCALE GENOMIC DNA]</scope>
    <source>
        <strain evidence="3">B azoricus SOX ET2 1586I</strain>
    </source>
</reference>
<evidence type="ECO:0000256" key="1">
    <source>
        <dbReference type="SAM" id="MobiDB-lite"/>
    </source>
</evidence>
<feature type="compositionally biased region" description="Polar residues" evidence="1">
    <location>
        <begin position="172"/>
        <end position="189"/>
    </location>
</feature>
<feature type="region of interest" description="Disordered" evidence="1">
    <location>
        <begin position="169"/>
        <end position="189"/>
    </location>
</feature>
<evidence type="ECO:0000256" key="2">
    <source>
        <dbReference type="SAM" id="Phobius"/>
    </source>
</evidence>
<gene>
    <name evidence="3" type="ORF">AZO1586I_1658</name>
</gene>
<sequence>MMQIYKIIKLHALSLLFVGSFNVLGTECKIKNKDLTYEITSSVYSYSNATKTGNCRCKIGYEFRINPALLMERLSVTGKDNLFTEPSGLEKGKKLQCVTLKDDTELSTNDWVIPVSVLSAVVIAVPINYLIFKRLESSSNTPNTIEMLDRHLLPENQLRSVERNIYSKLDTSRTAPSNENTSADFSRNTNDNFDISEHTFVNSNVIEDTDVNSNLIENTGASGEPVYIDFGGDVHTPLNGGA</sequence>
<protein>
    <submittedName>
        <fullName evidence="3">Uncharacterized protein</fullName>
    </submittedName>
</protein>
<keyword evidence="4" id="KW-1185">Reference proteome</keyword>
<feature type="transmembrane region" description="Helical" evidence="2">
    <location>
        <begin position="111"/>
        <end position="132"/>
    </location>
</feature>
<proteinExistence type="predicted"/>
<keyword evidence="2" id="KW-0812">Transmembrane</keyword>
<name>A0ABM8M9D4_9GAMM</name>
<evidence type="ECO:0000313" key="3">
    <source>
        <dbReference type="EMBL" id="CAB5506691.1"/>
    </source>
</evidence>
<evidence type="ECO:0000313" key="4">
    <source>
        <dbReference type="Proteomes" id="UP000626656"/>
    </source>
</evidence>
<keyword evidence="2" id="KW-1133">Transmembrane helix</keyword>
<comment type="caution">
    <text evidence="3">The sequence shown here is derived from an EMBL/GenBank/DDBJ whole genome shotgun (WGS) entry which is preliminary data.</text>
</comment>
<dbReference type="Proteomes" id="UP000626656">
    <property type="component" value="Unassembled WGS sequence"/>
</dbReference>
<feature type="non-terminal residue" evidence="3">
    <location>
        <position position="242"/>
    </location>
</feature>
<keyword evidence="2" id="KW-0472">Membrane</keyword>
<dbReference type="RefSeq" id="WP_202784464.1">
    <property type="nucleotide sequence ID" value="NZ_CAHJWF010000345.1"/>
</dbReference>
<accession>A0ABM8M9D4</accession>
<dbReference type="EMBL" id="CAHJWF010000345">
    <property type="protein sequence ID" value="CAB5506691.1"/>
    <property type="molecule type" value="Genomic_DNA"/>
</dbReference>
<organism evidence="3 4">
    <name type="scientific">Bathymodiolus thermophilus thioautotrophic gill symbiont</name>
    <dbReference type="NCBI Taxonomy" id="2360"/>
    <lineage>
        <taxon>Bacteria</taxon>
        <taxon>Pseudomonadati</taxon>
        <taxon>Pseudomonadota</taxon>
        <taxon>Gammaproteobacteria</taxon>
        <taxon>sulfur-oxidizing symbionts</taxon>
    </lineage>
</organism>